<dbReference type="GO" id="GO:0032259">
    <property type="term" value="P:methylation"/>
    <property type="evidence" value="ECO:0007669"/>
    <property type="project" value="UniProtKB-KW"/>
</dbReference>
<name>A0A9P1DC60_9DINO</name>
<dbReference type="AlphaFoldDB" id="A0A9P1DC60"/>
<dbReference type="GO" id="GO:0008168">
    <property type="term" value="F:methyltransferase activity"/>
    <property type="evidence" value="ECO:0007669"/>
    <property type="project" value="UniProtKB-KW"/>
</dbReference>
<evidence type="ECO:0000313" key="2">
    <source>
        <dbReference type="EMBL" id="CAL1161289.1"/>
    </source>
</evidence>
<keyword evidence="3" id="KW-0489">Methyltransferase</keyword>
<organism evidence="1">
    <name type="scientific">Cladocopium goreaui</name>
    <dbReference type="NCBI Taxonomy" id="2562237"/>
    <lineage>
        <taxon>Eukaryota</taxon>
        <taxon>Sar</taxon>
        <taxon>Alveolata</taxon>
        <taxon>Dinophyceae</taxon>
        <taxon>Suessiales</taxon>
        <taxon>Symbiodiniaceae</taxon>
        <taxon>Cladocopium</taxon>
    </lineage>
</organism>
<comment type="caution">
    <text evidence="1">The sequence shown here is derived from an EMBL/GenBank/DDBJ whole genome shotgun (WGS) entry which is preliminary data.</text>
</comment>
<reference evidence="2" key="2">
    <citation type="submission" date="2024-04" db="EMBL/GenBank/DDBJ databases">
        <authorList>
            <person name="Chen Y."/>
            <person name="Shah S."/>
            <person name="Dougan E. K."/>
            <person name="Thang M."/>
            <person name="Chan C."/>
        </authorList>
    </citation>
    <scope>NUCLEOTIDE SEQUENCE [LARGE SCALE GENOMIC DNA]</scope>
</reference>
<sequence length="910" mass="99726">MPYVCQWNPRDELALALDQNELTAFGWEDSSYAKHLLTPDCVAPTALHAWGSQVRGCECGCRAVGLSPQRLDEKGLFGCLLQSASSDTTTPCLRHLHPCEAQLLNGVDPMIDFGENVRLALSAIGQIASPLQAAWILSFIVARLEVLSHGKCMFPPLSQLHAFRSWLVARSQLVWPCNDCMLDDPKLIDLVAQWYSARELFLPQLLDPCRWPIEATKPISIAEVLDCLIRSAQVSAPTVPVASLPDDEETPVFDFVTADPKGELCISQEQCVVSFCGSGECEVFCSVAPGTTIAEMLQAHAKLVGPFWVGQIRDRLDHCLSLDFGLEVGQHVQVELSCHGHGTLFVSCDAGESGLLPSMPEVSKLSDGPFAAVDNDAHMQDITATVAWTEPCSTHDDQPGGVHNLAIGVANDQGLHVPQGWCSASALLGLDSAQFLNLQVPTVPTIADPAQLSALRSQVISASDCLQLLSGQGDLWADDELRFHLHAISSAYVQHCAKIGHTAGSSLLVIDPLITAAWGDRIELLRAHGHDMADDEIRFHLQVIIGRRNEKRVRECVMKVIKLCQPFGLMAIGFCCGLCQEIYADQVCRCPLIWGAGGTGALVKSLSEEPLKAVVVDLDEESNAVVVEPPQQWVSTRPVFCNGSALSVIHAEDDCLYVESIDGIRFWQCDAFTACRHMVDQDLWDALPSLPECVVAYGWSLRPSTFEEWFSSLAAIDVGAVLLQISQAVLRVDAPRSADISPDTPDCVPVWTPLPPLESLPSKAVRWYGDGMVRKLVSWFWDTLHGAVGPVQWVAMSQLFIDFASSTGEVGPLKLHKWCDGSDFPLQGLVSRPFRLRVRWFGKLLREILRHSGAEVSTGYVRPASTMVAMFSSCIAIPWPVERLTMVDDWILLHTDAPYRRQSKSIDLLP</sequence>
<keyword evidence="4" id="KW-1185">Reference proteome</keyword>
<protein>
    <submittedName>
        <fullName evidence="3">Modification methylase HgiCII</fullName>
    </submittedName>
</protein>
<feature type="non-terminal residue" evidence="1">
    <location>
        <position position="910"/>
    </location>
</feature>
<keyword evidence="3" id="KW-0808">Transferase</keyword>
<evidence type="ECO:0000313" key="4">
    <source>
        <dbReference type="Proteomes" id="UP001152797"/>
    </source>
</evidence>
<proteinExistence type="predicted"/>
<evidence type="ECO:0000313" key="1">
    <source>
        <dbReference type="EMBL" id="CAI4007914.1"/>
    </source>
</evidence>
<gene>
    <name evidence="1" type="ORF">C1SCF055_LOCUS33411</name>
</gene>
<dbReference type="Proteomes" id="UP001152797">
    <property type="component" value="Unassembled WGS sequence"/>
</dbReference>
<evidence type="ECO:0000313" key="3">
    <source>
        <dbReference type="EMBL" id="CAL4795226.1"/>
    </source>
</evidence>
<accession>A0A9P1DC60</accession>
<dbReference type="EMBL" id="CAMXCT030004152">
    <property type="protein sequence ID" value="CAL4795226.1"/>
    <property type="molecule type" value="Genomic_DNA"/>
</dbReference>
<dbReference type="EMBL" id="CAMXCT020004152">
    <property type="protein sequence ID" value="CAL1161289.1"/>
    <property type="molecule type" value="Genomic_DNA"/>
</dbReference>
<reference evidence="1" key="1">
    <citation type="submission" date="2022-10" db="EMBL/GenBank/DDBJ databases">
        <authorList>
            <person name="Chen Y."/>
            <person name="Dougan E. K."/>
            <person name="Chan C."/>
            <person name="Rhodes N."/>
            <person name="Thang M."/>
        </authorList>
    </citation>
    <scope>NUCLEOTIDE SEQUENCE</scope>
</reference>
<dbReference type="EMBL" id="CAMXCT010004152">
    <property type="protein sequence ID" value="CAI4007914.1"/>
    <property type="molecule type" value="Genomic_DNA"/>
</dbReference>
<dbReference type="OrthoDB" id="410381at2759"/>